<evidence type="ECO:0000313" key="2">
    <source>
        <dbReference type="EMBL" id="EXY88372.1"/>
    </source>
</evidence>
<protein>
    <submittedName>
        <fullName evidence="2">Uncharacterized protein</fullName>
    </submittedName>
</protein>
<comment type="caution">
    <text evidence="2">The sequence shown here is derived from an EMBL/GenBank/DDBJ whole genome shotgun (WGS) entry which is preliminary data.</text>
</comment>
<dbReference type="EMBL" id="JGDB01000283">
    <property type="protein sequence ID" value="EXY88372.1"/>
    <property type="molecule type" value="Genomic_DNA"/>
</dbReference>
<organism evidence="2 3">
    <name type="scientific">Bacteroides fragilis str. 3998T(B)3</name>
    <dbReference type="NCBI Taxonomy" id="1339316"/>
    <lineage>
        <taxon>Bacteria</taxon>
        <taxon>Pseudomonadati</taxon>
        <taxon>Bacteroidota</taxon>
        <taxon>Bacteroidia</taxon>
        <taxon>Bacteroidales</taxon>
        <taxon>Bacteroidaceae</taxon>
        <taxon>Bacteroides</taxon>
    </lineage>
</organism>
<reference evidence="2 3" key="1">
    <citation type="submission" date="2014-02" db="EMBL/GenBank/DDBJ databases">
        <authorList>
            <person name="Sears C."/>
            <person name="Carroll K."/>
            <person name="Sack B.R."/>
            <person name="Qadri F."/>
            <person name="Myers L.L."/>
            <person name="Chung G.-T."/>
            <person name="Escheverria P."/>
            <person name="Fraser C.M."/>
            <person name="Sadzewicz L."/>
            <person name="Shefchek K.A."/>
            <person name="Tallon L."/>
            <person name="Das S.P."/>
            <person name="Daugherty S."/>
            <person name="Mongodin E.F."/>
        </authorList>
    </citation>
    <scope>NUCLEOTIDE SEQUENCE [LARGE SCALE GENOMIC DNA]</scope>
    <source>
        <strain evidence="3">3998T(B)3</strain>
    </source>
</reference>
<evidence type="ECO:0000256" key="1">
    <source>
        <dbReference type="SAM" id="MobiDB-lite"/>
    </source>
</evidence>
<gene>
    <name evidence="2" type="ORF">M125_4992</name>
</gene>
<feature type="region of interest" description="Disordered" evidence="1">
    <location>
        <begin position="1"/>
        <end position="21"/>
    </location>
</feature>
<dbReference type="Proteomes" id="UP000020773">
    <property type="component" value="Unassembled WGS sequence"/>
</dbReference>
<evidence type="ECO:0000313" key="3">
    <source>
        <dbReference type="Proteomes" id="UP000020773"/>
    </source>
</evidence>
<name>A0A015U0W2_BACFG</name>
<dbReference type="AlphaFoldDB" id="A0A015U0W2"/>
<dbReference type="RefSeq" id="WP_005791201.1">
    <property type="nucleotide sequence ID" value="NZ_JGDB01000283.1"/>
</dbReference>
<proteinExistence type="predicted"/>
<feature type="compositionally biased region" description="Basic and acidic residues" evidence="1">
    <location>
        <begin position="1"/>
        <end position="15"/>
    </location>
</feature>
<dbReference type="GeneID" id="92940740"/>
<sequence length="41" mass="4726">MAKVEKEKGKEEKGSGHYSSHFPFFINTLYYQTYNTGGHIT</sequence>
<dbReference type="PATRIC" id="fig|1339316.3.peg.4738"/>
<accession>A0A015U0W2</accession>